<evidence type="ECO:0000256" key="1">
    <source>
        <dbReference type="SAM" id="MobiDB-lite"/>
    </source>
</evidence>
<evidence type="ECO:0000313" key="2">
    <source>
        <dbReference type="EMBL" id="KAG8198703.1"/>
    </source>
</evidence>
<organism evidence="2 3">
    <name type="scientific">Oedothorax gibbosus</name>
    <dbReference type="NCBI Taxonomy" id="931172"/>
    <lineage>
        <taxon>Eukaryota</taxon>
        <taxon>Metazoa</taxon>
        <taxon>Ecdysozoa</taxon>
        <taxon>Arthropoda</taxon>
        <taxon>Chelicerata</taxon>
        <taxon>Arachnida</taxon>
        <taxon>Araneae</taxon>
        <taxon>Araneomorphae</taxon>
        <taxon>Entelegynae</taxon>
        <taxon>Araneoidea</taxon>
        <taxon>Linyphiidae</taxon>
        <taxon>Erigoninae</taxon>
        <taxon>Oedothorax</taxon>
    </lineage>
</organism>
<dbReference type="AlphaFoldDB" id="A0AAV6VR54"/>
<reference evidence="2 3" key="1">
    <citation type="journal article" date="2022" name="Nat. Ecol. Evol.">
        <title>A masculinizing supergene underlies an exaggerated male reproductive morph in a spider.</title>
        <authorList>
            <person name="Hendrickx F."/>
            <person name="De Corte Z."/>
            <person name="Sonet G."/>
            <person name="Van Belleghem S.M."/>
            <person name="Kostlbacher S."/>
            <person name="Vangestel C."/>
        </authorList>
    </citation>
    <scope>NUCLEOTIDE SEQUENCE [LARGE SCALE GENOMIC DNA]</scope>
    <source>
        <strain evidence="2">W744_W776</strain>
    </source>
</reference>
<comment type="caution">
    <text evidence="2">The sequence shown here is derived from an EMBL/GenBank/DDBJ whole genome shotgun (WGS) entry which is preliminary data.</text>
</comment>
<feature type="region of interest" description="Disordered" evidence="1">
    <location>
        <begin position="72"/>
        <end position="94"/>
    </location>
</feature>
<feature type="region of interest" description="Disordered" evidence="1">
    <location>
        <begin position="21"/>
        <end position="45"/>
    </location>
</feature>
<protein>
    <submittedName>
        <fullName evidence="2">Uncharacterized protein</fullName>
    </submittedName>
</protein>
<name>A0AAV6VR54_9ARAC</name>
<gene>
    <name evidence="2" type="ORF">JTE90_023475</name>
</gene>
<dbReference type="EMBL" id="JAFNEN010000036">
    <property type="protein sequence ID" value="KAG8198703.1"/>
    <property type="molecule type" value="Genomic_DNA"/>
</dbReference>
<accession>A0AAV6VR54</accession>
<evidence type="ECO:0000313" key="3">
    <source>
        <dbReference type="Proteomes" id="UP000827092"/>
    </source>
</evidence>
<sequence>MIEYQLHSLAISDVPAADVPANSRASAADVSPTPEPKCQLSSIPLQSRADEPLNSSAYLYWCPASRICQTTPPLSSQVSPSGSLLFPSKQQIPL</sequence>
<dbReference type="Proteomes" id="UP000827092">
    <property type="component" value="Unassembled WGS sequence"/>
</dbReference>
<keyword evidence="3" id="KW-1185">Reference proteome</keyword>
<proteinExistence type="predicted"/>